<comment type="caution">
    <text evidence="2">The sequence shown here is derived from an EMBL/GenBank/DDBJ whole genome shotgun (WGS) entry which is preliminary data.</text>
</comment>
<accession>A0ABV6GC09</accession>
<proteinExistence type="predicted"/>
<evidence type="ECO:0000313" key="2">
    <source>
        <dbReference type="EMBL" id="MFC0270462.1"/>
    </source>
</evidence>
<name>A0ABV6GC09_9BACI</name>
<gene>
    <name evidence="2" type="ORF">ACFFIX_03190</name>
</gene>
<dbReference type="Proteomes" id="UP001589854">
    <property type="component" value="Unassembled WGS sequence"/>
</dbReference>
<evidence type="ECO:0000313" key="3">
    <source>
        <dbReference type="Proteomes" id="UP001589854"/>
    </source>
</evidence>
<reference evidence="2 3" key="1">
    <citation type="submission" date="2024-09" db="EMBL/GenBank/DDBJ databases">
        <authorList>
            <person name="Sun Q."/>
            <person name="Mori K."/>
        </authorList>
    </citation>
    <scope>NUCLEOTIDE SEQUENCE [LARGE SCALE GENOMIC DNA]</scope>
    <source>
        <strain evidence="2 3">CCM 7228</strain>
    </source>
</reference>
<dbReference type="InterPro" id="IPR036163">
    <property type="entry name" value="HMA_dom_sf"/>
</dbReference>
<organism evidence="2 3">
    <name type="scientific">Metabacillus herbersteinensis</name>
    <dbReference type="NCBI Taxonomy" id="283816"/>
    <lineage>
        <taxon>Bacteria</taxon>
        <taxon>Bacillati</taxon>
        <taxon>Bacillota</taxon>
        <taxon>Bacilli</taxon>
        <taxon>Bacillales</taxon>
        <taxon>Bacillaceae</taxon>
        <taxon>Metabacillus</taxon>
    </lineage>
</organism>
<dbReference type="RefSeq" id="WP_378930466.1">
    <property type="nucleotide sequence ID" value="NZ_JBHLVO010000002.1"/>
</dbReference>
<dbReference type="SUPFAM" id="SSF55008">
    <property type="entry name" value="HMA, heavy metal-associated domain"/>
    <property type="match status" value="1"/>
</dbReference>
<dbReference type="Gene3D" id="3.30.70.100">
    <property type="match status" value="1"/>
</dbReference>
<feature type="domain" description="HMA" evidence="1">
    <location>
        <begin position="2"/>
        <end position="68"/>
    </location>
</feature>
<dbReference type="PROSITE" id="PS50846">
    <property type="entry name" value="HMA_2"/>
    <property type="match status" value="1"/>
</dbReference>
<keyword evidence="3" id="KW-1185">Reference proteome</keyword>
<sequence length="70" mass="7930">MATTTIFVKEATSEPSIQTVETILTQMNGIERALVDVNDGEIKIEYNDRDIAHEQIVDRLEQHGLHIIQP</sequence>
<dbReference type="EMBL" id="JBHLVO010000002">
    <property type="protein sequence ID" value="MFC0270462.1"/>
    <property type="molecule type" value="Genomic_DNA"/>
</dbReference>
<protein>
    <submittedName>
        <fullName evidence="2">Heavy-metal-associated domain-containing protein</fullName>
    </submittedName>
</protein>
<evidence type="ECO:0000259" key="1">
    <source>
        <dbReference type="PROSITE" id="PS50846"/>
    </source>
</evidence>
<dbReference type="InterPro" id="IPR006121">
    <property type="entry name" value="HMA_dom"/>
</dbReference>